<reference evidence="3 4" key="1">
    <citation type="submission" date="2020-08" db="EMBL/GenBank/DDBJ databases">
        <title>Genomic Encyclopedia of Type Strains, Phase IV (KMG-V): Genome sequencing to study the core and pangenomes of soil and plant-associated prokaryotes.</title>
        <authorList>
            <person name="Whitman W."/>
        </authorList>
    </citation>
    <scope>NUCLEOTIDE SEQUENCE [LARGE SCALE GENOMIC DNA]</scope>
    <source>
        <strain evidence="3 4">SEMIA 4084</strain>
    </source>
</reference>
<evidence type="ECO:0000313" key="4">
    <source>
        <dbReference type="Proteomes" id="UP000585507"/>
    </source>
</evidence>
<evidence type="ECO:0000259" key="2">
    <source>
        <dbReference type="Pfam" id="PF07143"/>
    </source>
</evidence>
<dbReference type="Pfam" id="PF07143">
    <property type="entry name" value="CrtC"/>
    <property type="match status" value="1"/>
</dbReference>
<name>A0A7W8UGQ1_9HYPH</name>
<feature type="chain" id="PRO_5031539908" evidence="1">
    <location>
        <begin position="24"/>
        <end position="357"/>
    </location>
</feature>
<dbReference type="AlphaFoldDB" id="A0A7W8UGQ1"/>
<comment type="caution">
    <text evidence="3">The sequence shown here is derived from an EMBL/GenBank/DDBJ whole genome shotgun (WGS) entry which is preliminary data.</text>
</comment>
<sequence>MNVRRIVASLLTATLLLVPPKAAIPQGFAGLGSTADSFAIPRPGGRLAFPADHGPHPDFRIEWWYATANLQAEDGTAFGVQWTLFRSALAPRTDSGWLDPQIWMGHAAITTKDKHFVAERLARGGVGQAGVAAEPFFAWIDDWEMKGLPHSGANQLDKVSLHATGKDFSYTLELSATGPLVLQGDQGYSVKSAEGQASYYYSQPFYEVSGSVDIDGKTVRVRGKAWLDREWSSQPLAKDQTGWEWFSLHLNSGEKVMAFRLRDARGGYTSANWISPEGKPTPLPVGSLQITPVRIARVGNKDIPVAWRVQIPARGFDVTSRPLNDQAWMATTTPYWEGPVTFEGSAKGLGYLEMTGY</sequence>
<dbReference type="RefSeq" id="WP_018329886.1">
    <property type="nucleotide sequence ID" value="NZ_JACHBK010000011.1"/>
</dbReference>
<keyword evidence="1" id="KW-0732">Signal</keyword>
<evidence type="ECO:0000256" key="1">
    <source>
        <dbReference type="SAM" id="SignalP"/>
    </source>
</evidence>
<dbReference type="PANTHER" id="PTHR38591">
    <property type="entry name" value="HYDROLASE"/>
    <property type="match status" value="1"/>
</dbReference>
<gene>
    <name evidence="3" type="ORF">GGD55_004561</name>
</gene>
<dbReference type="GO" id="GO:0016787">
    <property type="term" value="F:hydrolase activity"/>
    <property type="evidence" value="ECO:0007669"/>
    <property type="project" value="UniProtKB-KW"/>
</dbReference>
<organism evidence="3 4">
    <name type="scientific">Rhizobium giardinii</name>
    <dbReference type="NCBI Taxonomy" id="56731"/>
    <lineage>
        <taxon>Bacteria</taxon>
        <taxon>Pseudomonadati</taxon>
        <taxon>Pseudomonadota</taxon>
        <taxon>Alphaproteobacteria</taxon>
        <taxon>Hyphomicrobiales</taxon>
        <taxon>Rhizobiaceae</taxon>
        <taxon>Rhizobium/Agrobacterium group</taxon>
        <taxon>Rhizobium</taxon>
    </lineage>
</organism>
<accession>A0A7W8UGQ1</accession>
<keyword evidence="3" id="KW-0378">Hydrolase</keyword>
<proteinExistence type="predicted"/>
<dbReference type="Pfam" id="PF17186">
    <property type="entry name" value="Lipocalin_9"/>
    <property type="match status" value="1"/>
</dbReference>
<dbReference type="Proteomes" id="UP000585507">
    <property type="component" value="Unassembled WGS sequence"/>
</dbReference>
<feature type="signal peptide" evidence="1">
    <location>
        <begin position="1"/>
        <end position="23"/>
    </location>
</feature>
<keyword evidence="4" id="KW-1185">Reference proteome</keyword>
<dbReference type="PANTHER" id="PTHR38591:SF1">
    <property type="entry name" value="BLL1000 PROTEIN"/>
    <property type="match status" value="1"/>
</dbReference>
<feature type="domain" description="AttH" evidence="2">
    <location>
        <begin position="61"/>
        <end position="233"/>
    </location>
</feature>
<dbReference type="EMBL" id="JACHBK010000011">
    <property type="protein sequence ID" value="MBB5537840.1"/>
    <property type="molecule type" value="Genomic_DNA"/>
</dbReference>
<evidence type="ECO:0000313" key="3">
    <source>
        <dbReference type="EMBL" id="MBB5537840.1"/>
    </source>
</evidence>
<dbReference type="InterPro" id="IPR023374">
    <property type="entry name" value="AttH-like_dom_sf"/>
</dbReference>
<protein>
    <submittedName>
        <fullName evidence="3">Putative secreted hydrolase</fullName>
    </submittedName>
</protein>
<dbReference type="SUPFAM" id="SSF159245">
    <property type="entry name" value="AttH-like"/>
    <property type="match status" value="1"/>
</dbReference>
<dbReference type="Gene3D" id="2.40.370.10">
    <property type="entry name" value="AttH-like domain"/>
    <property type="match status" value="2"/>
</dbReference>
<dbReference type="InterPro" id="IPR010791">
    <property type="entry name" value="AttH_dom"/>
</dbReference>